<reference evidence="2 3" key="1">
    <citation type="submission" date="2021-07" db="EMBL/GenBank/DDBJ databases">
        <title>The Aristolochia fimbriata genome: insights into angiosperm evolution, floral development and chemical biosynthesis.</title>
        <authorList>
            <person name="Jiao Y."/>
        </authorList>
    </citation>
    <scope>NUCLEOTIDE SEQUENCE [LARGE SCALE GENOMIC DNA]</scope>
    <source>
        <strain evidence="2">IBCAS-2021</strain>
        <tissue evidence="2">Leaf</tissue>
    </source>
</reference>
<comment type="caution">
    <text evidence="2">The sequence shown here is derived from an EMBL/GenBank/DDBJ whole genome shotgun (WGS) entry which is preliminary data.</text>
</comment>
<feature type="region of interest" description="Disordered" evidence="1">
    <location>
        <begin position="183"/>
        <end position="203"/>
    </location>
</feature>
<dbReference type="EMBL" id="JAINDJ010000005">
    <property type="protein sequence ID" value="KAG9446015.1"/>
    <property type="molecule type" value="Genomic_DNA"/>
</dbReference>
<organism evidence="2 3">
    <name type="scientific">Aristolochia fimbriata</name>
    <name type="common">White veined hardy Dutchman's pipe vine</name>
    <dbReference type="NCBI Taxonomy" id="158543"/>
    <lineage>
        <taxon>Eukaryota</taxon>
        <taxon>Viridiplantae</taxon>
        <taxon>Streptophyta</taxon>
        <taxon>Embryophyta</taxon>
        <taxon>Tracheophyta</taxon>
        <taxon>Spermatophyta</taxon>
        <taxon>Magnoliopsida</taxon>
        <taxon>Magnoliidae</taxon>
        <taxon>Piperales</taxon>
        <taxon>Aristolochiaceae</taxon>
        <taxon>Aristolochia</taxon>
    </lineage>
</organism>
<protein>
    <submittedName>
        <fullName evidence="2">Uncharacterized protein</fullName>
    </submittedName>
</protein>
<feature type="compositionally biased region" description="Basic and acidic residues" evidence="1">
    <location>
        <begin position="191"/>
        <end position="203"/>
    </location>
</feature>
<dbReference type="AlphaFoldDB" id="A0AAV7EAZ7"/>
<evidence type="ECO:0000313" key="2">
    <source>
        <dbReference type="EMBL" id="KAG9446015.1"/>
    </source>
</evidence>
<dbReference type="Proteomes" id="UP000825729">
    <property type="component" value="Unassembled WGS sequence"/>
</dbReference>
<keyword evidence="3" id="KW-1185">Reference proteome</keyword>
<accession>A0AAV7EAZ7</accession>
<proteinExistence type="predicted"/>
<name>A0AAV7EAZ7_ARIFI</name>
<sequence length="203" mass="23191">METDAQLPCSLMTLNEKSTHWIRFCYKRLGGAPPTAKQDREANPLLPATTFHIPDQMTKPTALASSHIPISGLYQSKDPNSNPSYRFLSTTIPLLTLLTSFNQSIGKNTSTRCWGTPLHKHIYMLHENIWFWILKTHQYPTHRTNENAIYPKRRARRSSSTLGNFARITSTIIPVSSLENIPAAPQGQCDEEWHRKNDIKHQN</sequence>
<gene>
    <name evidence="2" type="ORF">H6P81_012143</name>
</gene>
<evidence type="ECO:0000256" key="1">
    <source>
        <dbReference type="SAM" id="MobiDB-lite"/>
    </source>
</evidence>
<evidence type="ECO:0000313" key="3">
    <source>
        <dbReference type="Proteomes" id="UP000825729"/>
    </source>
</evidence>